<evidence type="ECO:0000256" key="2">
    <source>
        <dbReference type="SAM" id="MobiDB-lite"/>
    </source>
</evidence>
<dbReference type="Pfam" id="PF00010">
    <property type="entry name" value="HLH"/>
    <property type="match status" value="1"/>
</dbReference>
<dbReference type="Proteomes" id="UP001388673">
    <property type="component" value="Unassembled WGS sequence"/>
</dbReference>
<feature type="region of interest" description="Disordered" evidence="2">
    <location>
        <begin position="1"/>
        <end position="58"/>
    </location>
</feature>
<feature type="domain" description="BHLH" evidence="3">
    <location>
        <begin position="199"/>
        <end position="249"/>
    </location>
</feature>
<keyword evidence="1" id="KW-0175">Coiled coil</keyword>
<comment type="caution">
    <text evidence="4">The sequence shown here is derived from an EMBL/GenBank/DDBJ whole genome shotgun (WGS) entry which is preliminary data.</text>
</comment>
<dbReference type="PANTHER" id="PTHR47787">
    <property type="entry name" value="CENTROMERE-BINDING PROTEIN 1"/>
    <property type="match status" value="1"/>
</dbReference>
<dbReference type="GO" id="GO:0005634">
    <property type="term" value="C:nucleus"/>
    <property type="evidence" value="ECO:0007669"/>
    <property type="project" value="TreeGrafter"/>
</dbReference>
<dbReference type="AlphaFoldDB" id="A0AAW0Z0A7"/>
<feature type="compositionally biased region" description="Basic and acidic residues" evidence="2">
    <location>
        <begin position="98"/>
        <end position="128"/>
    </location>
</feature>
<dbReference type="GO" id="GO:0003700">
    <property type="term" value="F:DNA-binding transcription factor activity"/>
    <property type="evidence" value="ECO:0007669"/>
    <property type="project" value="TreeGrafter"/>
</dbReference>
<dbReference type="GeneID" id="92180224"/>
<evidence type="ECO:0000256" key="1">
    <source>
        <dbReference type="SAM" id="Coils"/>
    </source>
</evidence>
<name>A0AAW0Z0A7_9TREE</name>
<feature type="region of interest" description="Disordered" evidence="2">
    <location>
        <begin position="83"/>
        <end position="163"/>
    </location>
</feature>
<keyword evidence="5" id="KW-1185">Reference proteome</keyword>
<dbReference type="KEGG" id="kne:92180224"/>
<feature type="coiled-coil region" evidence="1">
    <location>
        <begin position="239"/>
        <end position="266"/>
    </location>
</feature>
<reference evidence="4 5" key="1">
    <citation type="journal article" date="2024" name="bioRxiv">
        <title>Comparative genomics of Cryptococcus and Kwoniella reveals pathogenesis evolution and contrasting karyotype dynamics via intercentromeric recombination or chromosome fusion.</title>
        <authorList>
            <person name="Coelho M.A."/>
            <person name="David-Palma M."/>
            <person name="Shea T."/>
            <person name="Bowers K."/>
            <person name="McGinley-Smith S."/>
            <person name="Mohammad A.W."/>
            <person name="Gnirke A."/>
            <person name="Yurkov A.M."/>
            <person name="Nowrousian M."/>
            <person name="Sun S."/>
            <person name="Cuomo C.A."/>
            <person name="Heitman J."/>
        </authorList>
    </citation>
    <scope>NUCLEOTIDE SEQUENCE [LARGE SCALE GENOMIC DNA]</scope>
    <source>
        <strain evidence="4 5">CBS 13917</strain>
    </source>
</reference>
<accession>A0AAW0Z0A7</accession>
<dbReference type="PANTHER" id="PTHR47787:SF1">
    <property type="entry name" value="CENTROMERE-BINDING PROTEIN 1"/>
    <property type="match status" value="1"/>
</dbReference>
<proteinExistence type="predicted"/>
<evidence type="ECO:0000259" key="3">
    <source>
        <dbReference type="PROSITE" id="PS50888"/>
    </source>
</evidence>
<dbReference type="EMBL" id="JBCAWK010000005">
    <property type="protein sequence ID" value="KAK8858737.1"/>
    <property type="molecule type" value="Genomic_DNA"/>
</dbReference>
<gene>
    <name evidence="4" type="ORF">IAR55_002966</name>
</gene>
<organism evidence="4 5">
    <name type="scientific">Kwoniella newhampshirensis</name>
    <dbReference type="NCBI Taxonomy" id="1651941"/>
    <lineage>
        <taxon>Eukaryota</taxon>
        <taxon>Fungi</taxon>
        <taxon>Dikarya</taxon>
        <taxon>Basidiomycota</taxon>
        <taxon>Agaricomycotina</taxon>
        <taxon>Tremellomycetes</taxon>
        <taxon>Tremellales</taxon>
        <taxon>Cryptococcaceae</taxon>
        <taxon>Kwoniella</taxon>
    </lineage>
</organism>
<dbReference type="PROSITE" id="PS50888">
    <property type="entry name" value="BHLH"/>
    <property type="match status" value="1"/>
</dbReference>
<evidence type="ECO:0000313" key="4">
    <source>
        <dbReference type="EMBL" id="KAK8858737.1"/>
    </source>
</evidence>
<dbReference type="GO" id="GO:0046983">
    <property type="term" value="F:protein dimerization activity"/>
    <property type="evidence" value="ECO:0007669"/>
    <property type="project" value="InterPro"/>
</dbReference>
<dbReference type="SUPFAM" id="SSF47459">
    <property type="entry name" value="HLH, helix-loop-helix DNA-binding domain"/>
    <property type="match status" value="1"/>
</dbReference>
<feature type="compositionally biased region" description="Polar residues" evidence="2">
    <location>
        <begin position="32"/>
        <end position="41"/>
    </location>
</feature>
<evidence type="ECO:0000313" key="5">
    <source>
        <dbReference type="Proteomes" id="UP001388673"/>
    </source>
</evidence>
<dbReference type="RefSeq" id="XP_066803578.1">
    <property type="nucleotide sequence ID" value="XM_066946077.1"/>
</dbReference>
<dbReference type="Gene3D" id="4.10.280.10">
    <property type="entry name" value="Helix-loop-helix DNA-binding domain"/>
    <property type="match status" value="1"/>
</dbReference>
<feature type="compositionally biased region" description="Low complexity" evidence="2">
    <location>
        <begin position="1"/>
        <end position="22"/>
    </location>
</feature>
<protein>
    <recommendedName>
        <fullName evidence="3">BHLH domain-containing protein</fullName>
    </recommendedName>
</protein>
<feature type="compositionally biased region" description="Low complexity" evidence="2">
    <location>
        <begin position="136"/>
        <end position="148"/>
    </location>
</feature>
<dbReference type="InterPro" id="IPR011598">
    <property type="entry name" value="bHLH_dom"/>
</dbReference>
<sequence>MSVATPQASTSHQSPTQTSPNPFDNLDPTLHSAPTLNSLSGTGLGPGESSSSSAVGANPLNEFAQQVLGREDAENLLDFGRSNHSILGEGESFGELLAADRRNERGSMERDDEREDKNGYEHDHHHGDLSIGDDQGLTGLEGEETLGLHSGQGLESAITGNENGSILGALGQRKRKRLGEELALDGEGRPIEPQEYARIKKDSHKEVERRRRENINDGINEIAQLIPGGMEKQGKGTLLKRAAQHISELTEKLARAADELTKQAVETQNWRTEHGHALVRLSEEESRSLRFETSWREAEDRAASSNFELERLKAEVEELKARVEQ</sequence>
<dbReference type="SMART" id="SM00353">
    <property type="entry name" value="HLH"/>
    <property type="match status" value="1"/>
</dbReference>
<dbReference type="InterPro" id="IPR036638">
    <property type="entry name" value="HLH_DNA-bd_sf"/>
</dbReference>